<protein>
    <submittedName>
        <fullName evidence="1">Uncharacterized protein</fullName>
    </submittedName>
</protein>
<reference evidence="1" key="1">
    <citation type="journal article" date="2014" name="Int. J. Syst. Evol. Microbiol.">
        <title>Complete genome sequence of Corynebacterium casei LMG S-19264T (=DSM 44701T), isolated from a smear-ripened cheese.</title>
        <authorList>
            <consortium name="US DOE Joint Genome Institute (JGI-PGF)"/>
            <person name="Walter F."/>
            <person name="Albersmeier A."/>
            <person name="Kalinowski J."/>
            <person name="Ruckert C."/>
        </authorList>
    </citation>
    <scope>NUCLEOTIDE SEQUENCE</scope>
    <source>
        <strain evidence="1">KCTC 32296</strain>
    </source>
</reference>
<proteinExistence type="predicted"/>
<sequence length="49" mass="5934">MQGKVPETENWLRFAREFRTLCLTPDRILKAQLEAIRRDEFGWLRRTGK</sequence>
<comment type="caution">
    <text evidence="1">The sequence shown here is derived from an EMBL/GenBank/DDBJ whole genome shotgun (WGS) entry which is preliminary data.</text>
</comment>
<keyword evidence="2" id="KW-1185">Reference proteome</keyword>
<reference evidence="1" key="2">
    <citation type="submission" date="2020-09" db="EMBL/GenBank/DDBJ databases">
        <authorList>
            <person name="Sun Q."/>
            <person name="Kim S."/>
        </authorList>
    </citation>
    <scope>NUCLEOTIDE SEQUENCE</scope>
    <source>
        <strain evidence="1">KCTC 32296</strain>
    </source>
</reference>
<accession>A0A918UW14</accession>
<gene>
    <name evidence="1" type="ORF">GCM10011273_26320</name>
</gene>
<evidence type="ECO:0000313" key="1">
    <source>
        <dbReference type="EMBL" id="GGZ38459.1"/>
    </source>
</evidence>
<dbReference type="AlphaFoldDB" id="A0A918UW14"/>
<dbReference type="EMBL" id="BMZB01000003">
    <property type="protein sequence ID" value="GGZ38459.1"/>
    <property type="molecule type" value="Genomic_DNA"/>
</dbReference>
<name>A0A918UW14_9CAUL</name>
<organism evidence="1 2">
    <name type="scientific">Asticcacaulis endophyticus</name>
    <dbReference type="NCBI Taxonomy" id="1395890"/>
    <lineage>
        <taxon>Bacteria</taxon>
        <taxon>Pseudomonadati</taxon>
        <taxon>Pseudomonadota</taxon>
        <taxon>Alphaproteobacteria</taxon>
        <taxon>Caulobacterales</taxon>
        <taxon>Caulobacteraceae</taxon>
        <taxon>Asticcacaulis</taxon>
    </lineage>
</organism>
<dbReference type="Proteomes" id="UP000662572">
    <property type="component" value="Unassembled WGS sequence"/>
</dbReference>
<evidence type="ECO:0000313" key="2">
    <source>
        <dbReference type="Proteomes" id="UP000662572"/>
    </source>
</evidence>